<dbReference type="PROSITE" id="PS00107">
    <property type="entry name" value="PROTEIN_KINASE_ATP"/>
    <property type="match status" value="1"/>
</dbReference>
<evidence type="ECO:0000259" key="8">
    <source>
        <dbReference type="PROSITE" id="PS50011"/>
    </source>
</evidence>
<dbReference type="Proteomes" id="UP000478008">
    <property type="component" value="Unassembled WGS sequence"/>
</dbReference>
<dbReference type="Gene3D" id="1.10.510.10">
    <property type="entry name" value="Transferase(Phosphotransferase) domain 1"/>
    <property type="match status" value="1"/>
</dbReference>
<dbReference type="SUPFAM" id="SSF56112">
    <property type="entry name" value="Protein kinase-like (PK-like)"/>
    <property type="match status" value="1"/>
</dbReference>
<dbReference type="FunFam" id="3.30.200.20:FF:000315">
    <property type="entry name" value="Calcium-dependent protein kinase 3"/>
    <property type="match status" value="1"/>
</dbReference>
<evidence type="ECO:0000256" key="7">
    <source>
        <dbReference type="SAM" id="MobiDB-lite"/>
    </source>
</evidence>
<dbReference type="Gene3D" id="3.30.200.20">
    <property type="entry name" value="Phosphorylase Kinase, domain 1"/>
    <property type="match status" value="1"/>
</dbReference>
<evidence type="ECO:0000256" key="6">
    <source>
        <dbReference type="PROSITE-ProRule" id="PRU10141"/>
    </source>
</evidence>
<organism evidence="9 10">
    <name type="scientific">Dekkera bruxellensis</name>
    <name type="common">Brettanomyces custersii</name>
    <dbReference type="NCBI Taxonomy" id="5007"/>
    <lineage>
        <taxon>Eukaryota</taxon>
        <taxon>Fungi</taxon>
        <taxon>Dikarya</taxon>
        <taxon>Ascomycota</taxon>
        <taxon>Saccharomycotina</taxon>
        <taxon>Pichiomycetes</taxon>
        <taxon>Pichiales</taxon>
        <taxon>Pichiaceae</taxon>
        <taxon>Brettanomyces</taxon>
    </lineage>
</organism>
<dbReference type="Pfam" id="PF00069">
    <property type="entry name" value="Pkinase"/>
    <property type="match status" value="1"/>
</dbReference>
<feature type="compositionally biased region" description="Polar residues" evidence="7">
    <location>
        <begin position="456"/>
        <end position="470"/>
    </location>
</feature>
<feature type="region of interest" description="Disordered" evidence="7">
    <location>
        <begin position="581"/>
        <end position="602"/>
    </location>
</feature>
<evidence type="ECO:0000313" key="9">
    <source>
        <dbReference type="EMBL" id="VUG16635.1"/>
    </source>
</evidence>
<dbReference type="EMBL" id="CABFWN010000001">
    <property type="protein sequence ID" value="VUG16635.1"/>
    <property type="molecule type" value="Genomic_DNA"/>
</dbReference>
<keyword evidence="1" id="KW-0723">Serine/threonine-protein kinase</keyword>
<feature type="binding site" evidence="6">
    <location>
        <position position="175"/>
    </location>
    <ligand>
        <name>ATP</name>
        <dbReference type="ChEBI" id="CHEBI:30616"/>
    </ligand>
</feature>
<evidence type="ECO:0000256" key="2">
    <source>
        <dbReference type="ARBA" id="ARBA00022679"/>
    </source>
</evidence>
<feature type="compositionally biased region" description="Low complexity" evidence="7">
    <location>
        <begin position="583"/>
        <end position="593"/>
    </location>
</feature>
<dbReference type="InterPro" id="IPR000719">
    <property type="entry name" value="Prot_kinase_dom"/>
</dbReference>
<name>A0A7D9CVF7_DEKBR</name>
<dbReference type="InterPro" id="IPR008271">
    <property type="entry name" value="Ser/Thr_kinase_AS"/>
</dbReference>
<evidence type="ECO:0000313" key="10">
    <source>
        <dbReference type="Proteomes" id="UP000478008"/>
    </source>
</evidence>
<keyword evidence="4" id="KW-0418">Kinase</keyword>
<keyword evidence="2" id="KW-0808">Transferase</keyword>
<dbReference type="GO" id="GO:0004674">
    <property type="term" value="F:protein serine/threonine kinase activity"/>
    <property type="evidence" value="ECO:0007669"/>
    <property type="project" value="UniProtKB-KW"/>
</dbReference>
<keyword evidence="10" id="KW-1185">Reference proteome</keyword>
<evidence type="ECO:0000256" key="4">
    <source>
        <dbReference type="ARBA" id="ARBA00022777"/>
    </source>
</evidence>
<feature type="compositionally biased region" description="Basic and acidic residues" evidence="7">
    <location>
        <begin position="446"/>
        <end position="455"/>
    </location>
</feature>
<evidence type="ECO:0000256" key="5">
    <source>
        <dbReference type="ARBA" id="ARBA00022840"/>
    </source>
</evidence>
<keyword evidence="5 6" id="KW-0067">ATP-binding</keyword>
<dbReference type="PANTHER" id="PTHR24347">
    <property type="entry name" value="SERINE/THREONINE-PROTEIN KINASE"/>
    <property type="match status" value="1"/>
</dbReference>
<gene>
    <name evidence="9" type="ORF">DEBR0S1_21704G</name>
</gene>
<dbReference type="PROSITE" id="PS00108">
    <property type="entry name" value="PROTEIN_KINASE_ST"/>
    <property type="match status" value="1"/>
</dbReference>
<evidence type="ECO:0000256" key="3">
    <source>
        <dbReference type="ARBA" id="ARBA00022741"/>
    </source>
</evidence>
<dbReference type="PROSITE" id="PS50011">
    <property type="entry name" value="PROTEIN_KINASE_DOM"/>
    <property type="match status" value="1"/>
</dbReference>
<proteinExistence type="predicted"/>
<dbReference type="GO" id="GO:0030447">
    <property type="term" value="P:filamentous growth"/>
    <property type="evidence" value="ECO:0007669"/>
    <property type="project" value="UniProtKB-ARBA"/>
</dbReference>
<evidence type="ECO:0000256" key="1">
    <source>
        <dbReference type="ARBA" id="ARBA00022527"/>
    </source>
</evidence>
<feature type="domain" description="Protein kinase" evidence="8">
    <location>
        <begin position="146"/>
        <end position="435"/>
    </location>
</feature>
<dbReference type="InterPro" id="IPR011009">
    <property type="entry name" value="Kinase-like_dom_sf"/>
</dbReference>
<feature type="region of interest" description="Disordered" evidence="7">
    <location>
        <begin position="446"/>
        <end position="470"/>
    </location>
</feature>
<dbReference type="InterPro" id="IPR017441">
    <property type="entry name" value="Protein_kinase_ATP_BS"/>
</dbReference>
<keyword evidence="3 6" id="KW-0547">Nucleotide-binding</keyword>
<reference evidence="9 10" key="1">
    <citation type="submission" date="2019-07" db="EMBL/GenBank/DDBJ databases">
        <authorList>
            <person name="Friedrich A."/>
            <person name="Schacherer J."/>
        </authorList>
    </citation>
    <scope>NUCLEOTIDE SEQUENCE [LARGE SCALE GENOMIC DNA]</scope>
</reference>
<dbReference type="GO" id="GO:0005524">
    <property type="term" value="F:ATP binding"/>
    <property type="evidence" value="ECO:0007669"/>
    <property type="project" value="UniProtKB-UniRule"/>
</dbReference>
<dbReference type="SMART" id="SM00220">
    <property type="entry name" value="S_TKc"/>
    <property type="match status" value="1"/>
</dbReference>
<dbReference type="AlphaFoldDB" id="A0A7D9CVF7"/>
<protein>
    <submittedName>
        <fullName evidence="9">DEBR0S1_21704g1_1</fullName>
    </submittedName>
</protein>
<accession>A0A7D9CVF7</accession>
<sequence length="641" mass="72517">MLGFSSSPNIIRQLYQLNTINTYPKFISKSRELPEMLGNIKNYLHGRGQHKNLNNAAGFVPADQEPHTSIDQTTVNGKNMTGQYGDADSVHCNTQDLGVSRQKNHWDNRHHHQHCDYSKLATDLVMQESKAEEKNREKSRQSIRRYKIMEKLGEGAFSKVYKGVNIETGENVAVKVIQKYQLDEKQRASVLKEVALMRKLDHPNIVKFLDFIENDQFYYIVQELLEGGELFNQIVKYTYFSEDLARHVIIQVAEALLYLHESAGIVHRDLKPENIFFCPIPIIPSHSRKLRRSDDPNTKLSEGEFRMNYGGGGIGLVKIGDFGLSKQLIANNSLKTPCGTIGYTAPEIVKDMKYSKQVDMWALGCVLYILLCGFPPFFNDNIEELTNKVARGDYEFLSPWWDEISSGAKRCVSKLLTVDPNDRYTITEFLNDPWIMDFLKRSNESRQQETIKEQEQTASMETSRDSIMSDTTKSLQSSVVESFTEIPPLNNNNYAWATGNTLPRYESNYGINDIPIRNKHLDVTKNIGVVNGKIHETTDLFSPAVIAMKEALDISTAAHRLNEENKREKDGNIVNVGKLKTVSESGSSNTSASAPLTGRPSDKHFLKIEGETGIPPGLGSFNLKIEESSIIRRRRRKALAA</sequence>